<sequence>MPIEIPSDLTPELVPFAWLLGEWEGDGFLGYDDVEQRPFRQHVHFAHHGLPFLEYRAETHLIDDDGLPSRLAAVEHGFWQLDRRFEDGDMGPGILPPDVVPVVRDAEGVERLRTDSGGFPVLATINRPGGICELYVGEINGPRIQLGTDAVLRSAGAKPYAAATRMYGLVNGELFWAWDMAADGHSLATHASAELKKKG</sequence>
<organism evidence="6 7">
    <name type="scientific">Kocuria coralli</name>
    <dbReference type="NCBI Taxonomy" id="1461025"/>
    <lineage>
        <taxon>Bacteria</taxon>
        <taxon>Bacillati</taxon>
        <taxon>Actinomycetota</taxon>
        <taxon>Actinomycetes</taxon>
        <taxon>Micrococcales</taxon>
        <taxon>Micrococcaceae</taxon>
        <taxon>Kocuria</taxon>
    </lineage>
</organism>
<evidence type="ECO:0000256" key="3">
    <source>
        <dbReference type="ARBA" id="ARBA00023235"/>
    </source>
</evidence>
<protein>
    <recommendedName>
        <fullName evidence="4">Peroxynitrite isomerase</fullName>
        <ecNumber evidence="4">5.99.-.-</ecNumber>
    </recommendedName>
    <alternativeName>
        <fullName evidence="4">Ferric nitrobindin</fullName>
        <shortName evidence="4">Nb(III)</shortName>
    </alternativeName>
</protein>
<comment type="domain">
    <text evidence="4">Forms a 10-stranded antiparallel beta-barrel structure able to accommodate a hydrophobic ligand in its interior. In fact, this fold hosts the heme group, which is located in a wide surface cleft.</text>
</comment>
<keyword evidence="4" id="KW-0479">Metal-binding</keyword>
<dbReference type="OrthoDB" id="4804006at2"/>
<keyword evidence="7" id="KW-1185">Reference proteome</keyword>
<feature type="short sequence motif" description="GXWXGXG" evidence="4">
    <location>
        <begin position="21"/>
        <end position="27"/>
    </location>
</feature>
<dbReference type="EMBL" id="SZWF01000002">
    <property type="protein sequence ID" value="KAA9395233.1"/>
    <property type="molecule type" value="Genomic_DNA"/>
</dbReference>
<comment type="catalytic activity">
    <reaction evidence="4">
        <text>peroxynitrite = nitrate</text>
        <dbReference type="Rhea" id="RHEA:63116"/>
        <dbReference type="ChEBI" id="CHEBI:17632"/>
        <dbReference type="ChEBI" id="CHEBI:25941"/>
    </reaction>
</comment>
<evidence type="ECO:0000313" key="7">
    <source>
        <dbReference type="Proteomes" id="UP000325957"/>
    </source>
</evidence>
<comment type="function">
    <text evidence="4">Heme-binding protein able to scavenge peroxynitrite and to protect free L-tyrosine against peroxynitrite-mediated nitration, by acting as a peroxynitrite isomerase that converts peroxynitrite to nitrate. Therefore, this protein likely plays a role in peroxynitrite sensing and in the detoxification of reactive nitrogen and oxygen species (RNS and ROS, respectively). Is able to bind nitric oxide (NO) in vitro, but may act as a sensor of peroxynitrite levels in vivo.</text>
</comment>
<comment type="cofactor">
    <cofactor evidence="4">
        <name>heme b</name>
        <dbReference type="ChEBI" id="CHEBI:60344"/>
    </cofactor>
    <text evidence="4">Binds 1 heme b group per subunit, that coordinates a highly solvent-exposed Fe(III) atom.</text>
</comment>
<dbReference type="InterPro" id="IPR014878">
    <property type="entry name" value="THAP4-like_heme-bd"/>
</dbReference>
<comment type="pathway">
    <text evidence="4">Nitrogen metabolism.</text>
</comment>
<dbReference type="AlphaFoldDB" id="A0A5J5L085"/>
<dbReference type="CDD" id="cd07828">
    <property type="entry name" value="lipocalin_heme-bd-THAP4-like"/>
    <property type="match status" value="1"/>
</dbReference>
<feature type="binding site" evidence="4">
    <location>
        <position position="158"/>
    </location>
    <ligand>
        <name>heme b</name>
        <dbReference type="ChEBI" id="CHEBI:60344"/>
    </ligand>
</feature>
<dbReference type="Pfam" id="PF08768">
    <property type="entry name" value="THAP4_heme-bd"/>
    <property type="match status" value="1"/>
</dbReference>
<dbReference type="PANTHER" id="PTHR15854:SF4">
    <property type="entry name" value="PEROXYNITRITE ISOMERASE THAP4"/>
    <property type="match status" value="1"/>
</dbReference>
<dbReference type="Proteomes" id="UP000325957">
    <property type="component" value="Unassembled WGS sequence"/>
</dbReference>
<accession>A0A5J5L085</accession>
<dbReference type="Gene3D" id="2.40.128.20">
    <property type="match status" value="1"/>
</dbReference>
<evidence type="ECO:0000313" key="6">
    <source>
        <dbReference type="EMBL" id="KAA9395233.1"/>
    </source>
</evidence>
<dbReference type="RefSeq" id="WP_158032659.1">
    <property type="nucleotide sequence ID" value="NZ_ML708611.1"/>
</dbReference>
<feature type="binding site" description="axial binding residue" evidence="4">
    <location>
        <position position="190"/>
    </location>
    <ligand>
        <name>heme b</name>
        <dbReference type="ChEBI" id="CHEBI:60344"/>
    </ligand>
    <ligandPart>
        <name>Fe</name>
        <dbReference type="ChEBI" id="CHEBI:18248"/>
    </ligandPart>
</feature>
<keyword evidence="3 4" id="KW-0413">Isomerase</keyword>
<dbReference type="GO" id="GO:0020037">
    <property type="term" value="F:heme binding"/>
    <property type="evidence" value="ECO:0007669"/>
    <property type="project" value="UniProtKB-UniRule"/>
</dbReference>
<reference evidence="6 7" key="1">
    <citation type="submission" date="2019-05" db="EMBL/GenBank/DDBJ databases">
        <title>Kocuria coralli sp. nov., a novel actinobacterium isolated from coral reef seawater.</title>
        <authorList>
            <person name="Li J."/>
        </authorList>
    </citation>
    <scope>NUCLEOTIDE SEQUENCE [LARGE SCALE GENOMIC DNA]</scope>
    <source>
        <strain evidence="6 7">SCSIO 13007</strain>
    </source>
</reference>
<evidence type="ECO:0000256" key="1">
    <source>
        <dbReference type="ARBA" id="ARBA00022617"/>
    </source>
</evidence>
<comment type="similarity">
    <text evidence="4">Belongs to the nitrobindin family.</text>
</comment>
<keyword evidence="2 4" id="KW-0408">Iron</keyword>
<dbReference type="SUPFAM" id="SSF50814">
    <property type="entry name" value="Lipocalins"/>
    <property type="match status" value="1"/>
</dbReference>
<name>A0A5J5L085_9MICC</name>
<dbReference type="GO" id="GO:0046872">
    <property type="term" value="F:metal ion binding"/>
    <property type="evidence" value="ECO:0007669"/>
    <property type="project" value="UniProtKB-KW"/>
</dbReference>
<dbReference type="InterPro" id="IPR022939">
    <property type="entry name" value="Nb(III)_bact/plant"/>
</dbReference>
<evidence type="ECO:0000256" key="4">
    <source>
        <dbReference type="HAMAP-Rule" id="MF_01297"/>
    </source>
</evidence>
<dbReference type="EC" id="5.99.-.-" evidence="4"/>
<feature type="domain" description="THAP4-like heme-binding" evidence="5">
    <location>
        <begin position="12"/>
        <end position="197"/>
    </location>
</feature>
<dbReference type="GO" id="GO:0062213">
    <property type="term" value="F:peroxynitrite isomerase activity"/>
    <property type="evidence" value="ECO:0007669"/>
    <property type="project" value="UniProtKB-UniRule"/>
</dbReference>
<gene>
    <name evidence="6" type="ORF">FCK90_02120</name>
</gene>
<evidence type="ECO:0000259" key="5">
    <source>
        <dbReference type="Pfam" id="PF08768"/>
    </source>
</evidence>
<proteinExistence type="inferred from homology"/>
<dbReference type="InterPro" id="IPR045165">
    <property type="entry name" value="Nitrobindin"/>
</dbReference>
<comment type="caution">
    <text evidence="4">Lacks conserved residue(s) required for the propagation of feature annotation.</text>
</comment>
<comment type="caution">
    <text evidence="6">The sequence shown here is derived from an EMBL/GenBank/DDBJ whole genome shotgun (WGS) entry which is preliminary data.</text>
</comment>
<dbReference type="HAMAP" id="MF_01297">
    <property type="entry name" value="nitrobindin"/>
    <property type="match status" value="1"/>
</dbReference>
<dbReference type="InterPro" id="IPR012674">
    <property type="entry name" value="Calycin"/>
</dbReference>
<evidence type="ECO:0000256" key="2">
    <source>
        <dbReference type="ARBA" id="ARBA00023004"/>
    </source>
</evidence>
<keyword evidence="1 4" id="KW-0349">Heme</keyword>
<dbReference type="PANTHER" id="PTHR15854">
    <property type="entry name" value="THAP4 PROTEIN"/>
    <property type="match status" value="1"/>
</dbReference>